<name>A0A0T9RRF1_9GAMM</name>
<evidence type="ECO:0000313" key="2">
    <source>
        <dbReference type="Proteomes" id="UP000038204"/>
    </source>
</evidence>
<dbReference type="EMBL" id="CQBK01000067">
    <property type="protein sequence ID" value="CNI76953.1"/>
    <property type="molecule type" value="Genomic_DNA"/>
</dbReference>
<proteinExistence type="predicted"/>
<dbReference type="AlphaFoldDB" id="A0A0T9RRF1"/>
<evidence type="ECO:0000313" key="1">
    <source>
        <dbReference type="EMBL" id="CNI76953.1"/>
    </source>
</evidence>
<gene>
    <name evidence="1" type="ORF">ERS008667_04286</name>
</gene>
<reference evidence="1 2" key="1">
    <citation type="submission" date="2015-03" db="EMBL/GenBank/DDBJ databases">
        <authorList>
            <person name="Murphy D."/>
        </authorList>
    </citation>
    <scope>NUCLEOTIDE SEQUENCE [LARGE SCALE GENOMIC DNA]</scope>
    <source>
        <strain evidence="1 2">Y233</strain>
    </source>
</reference>
<sequence>MVNDDVFAGYTQVEYEKEFKSDGIMLTGKAPFRMLVKITEQADPANLGSQFYGNRAASHD</sequence>
<dbReference type="Proteomes" id="UP000038204">
    <property type="component" value="Unassembled WGS sequence"/>
</dbReference>
<organism evidence="1 2">
    <name type="scientific">Yersinia similis</name>
    <dbReference type="NCBI Taxonomy" id="367190"/>
    <lineage>
        <taxon>Bacteria</taxon>
        <taxon>Pseudomonadati</taxon>
        <taxon>Pseudomonadota</taxon>
        <taxon>Gammaproteobacteria</taxon>
        <taxon>Enterobacterales</taxon>
        <taxon>Yersiniaceae</taxon>
        <taxon>Yersinia</taxon>
    </lineage>
</organism>
<protein>
    <submittedName>
        <fullName evidence="1">Uncharacterized protein</fullName>
    </submittedName>
</protein>
<accession>A0A0T9RRF1</accession>